<evidence type="ECO:0000256" key="5">
    <source>
        <dbReference type="PROSITE-ProRule" id="PRU00042"/>
    </source>
</evidence>
<dbReference type="PROSITE" id="PS00028">
    <property type="entry name" value="ZINC_FINGER_C2H2_1"/>
    <property type="match status" value="2"/>
</dbReference>
<keyword evidence="1" id="KW-0479">Metal-binding</keyword>
<dbReference type="Proteomes" id="UP000703661">
    <property type="component" value="Unassembled WGS sequence"/>
</dbReference>
<dbReference type="InterPro" id="IPR013087">
    <property type="entry name" value="Znf_C2H2_type"/>
</dbReference>
<evidence type="ECO:0000313" key="8">
    <source>
        <dbReference type="EMBL" id="KAG0008822.1"/>
    </source>
</evidence>
<evidence type="ECO:0000313" key="9">
    <source>
        <dbReference type="Proteomes" id="UP000703661"/>
    </source>
</evidence>
<dbReference type="GO" id="GO:0008270">
    <property type="term" value="F:zinc ion binding"/>
    <property type="evidence" value="ECO:0007669"/>
    <property type="project" value="UniProtKB-KW"/>
</dbReference>
<dbReference type="PROSITE" id="PS50157">
    <property type="entry name" value="ZINC_FINGER_C2H2_2"/>
    <property type="match status" value="1"/>
</dbReference>
<feature type="region of interest" description="Disordered" evidence="6">
    <location>
        <begin position="125"/>
        <end position="162"/>
    </location>
</feature>
<evidence type="ECO:0000256" key="1">
    <source>
        <dbReference type="ARBA" id="ARBA00022723"/>
    </source>
</evidence>
<reference evidence="8" key="1">
    <citation type="journal article" date="2020" name="Fungal Divers.">
        <title>Resolving the Mortierellaceae phylogeny through synthesis of multi-gene phylogenetics and phylogenomics.</title>
        <authorList>
            <person name="Vandepol N."/>
            <person name="Liber J."/>
            <person name="Desiro A."/>
            <person name="Na H."/>
            <person name="Kennedy M."/>
            <person name="Barry K."/>
            <person name="Grigoriev I.V."/>
            <person name="Miller A.N."/>
            <person name="O'Donnell K."/>
            <person name="Stajich J.E."/>
            <person name="Bonito G."/>
        </authorList>
    </citation>
    <scope>NUCLEOTIDE SEQUENCE</scope>
    <source>
        <strain evidence="8">NRRL 2769</strain>
    </source>
</reference>
<evidence type="ECO:0000259" key="7">
    <source>
        <dbReference type="PROSITE" id="PS50157"/>
    </source>
</evidence>
<evidence type="ECO:0000256" key="6">
    <source>
        <dbReference type="SAM" id="MobiDB-lite"/>
    </source>
</evidence>
<keyword evidence="2" id="KW-0677">Repeat</keyword>
<proteinExistence type="predicted"/>
<name>A0A9P6SX78_9FUNG</name>
<dbReference type="OrthoDB" id="3269380at2759"/>
<sequence>MDLSSTSFRFDGDFERQQSPSLADNLHAREFETAFCRDFHCCGLRLLDLHDLLQHYEECHVRFGEDDLAQTENESDSFDEDGWSDSDSPPSSPISASPSDSAFDVLDGSPASDLSAAAAHLYPTLQPHYPQPLDPRTNHSLPQHPIIHSTHPLYRRPSNDSSLTNVKCNSDAQALEAFAASLNGPTKRKAAVSLTDIYTEDDGHASGDNSAFPDAIVRAKVSESHSGLDFLSPLAKRLAMESDQRSIATSIYSEAHAPRPIESNGSGVWPSPFSNGQNSGPQGIHQEDLQLPTIYPTLAGRHGPIGPLSKLSTPSFVQSAADILRQRDEVYSLMEDLTRSGNTNAGDKPYRCTVLGCDKAYKNPNGLKYHNLHGHCSTGGMCVADSPESKPYVCTFLECGKRYKNLNGLKYHIEHSHPNLTAALRAHHSGLINPGIFGLYPSEAAMTIAAALQAVSSSPMMMAAASAILTAQAIISANTNLNSGLIPESGIGTGLMLGPQTDPLSCPWSNPNTKTLCEPEWVQRTGSISPPKLGPGLVSAAGLGETPSPTPFFDESVKENISIGSIHSAFQSGLPNFTAVSTTGTAVAD</sequence>
<feature type="domain" description="C2H2-type" evidence="7">
    <location>
        <begin position="392"/>
        <end position="422"/>
    </location>
</feature>
<evidence type="ECO:0000256" key="2">
    <source>
        <dbReference type="ARBA" id="ARBA00022737"/>
    </source>
</evidence>
<dbReference type="SMART" id="SM00355">
    <property type="entry name" value="ZnF_C2H2"/>
    <property type="match status" value="2"/>
</dbReference>
<gene>
    <name evidence="8" type="ORF">BGZ80_003014</name>
</gene>
<dbReference type="EMBL" id="JAAAID010001775">
    <property type="protein sequence ID" value="KAG0008822.1"/>
    <property type="molecule type" value="Genomic_DNA"/>
</dbReference>
<accession>A0A9P6SX78</accession>
<dbReference type="SUPFAM" id="SSF57667">
    <property type="entry name" value="beta-beta-alpha zinc fingers"/>
    <property type="match status" value="1"/>
</dbReference>
<keyword evidence="9" id="KW-1185">Reference proteome</keyword>
<dbReference type="GO" id="GO:0005634">
    <property type="term" value="C:nucleus"/>
    <property type="evidence" value="ECO:0007669"/>
    <property type="project" value="TreeGrafter"/>
</dbReference>
<dbReference type="Gene3D" id="3.30.160.60">
    <property type="entry name" value="Classic Zinc Finger"/>
    <property type="match status" value="2"/>
</dbReference>
<dbReference type="AlphaFoldDB" id="A0A9P6SX78"/>
<dbReference type="PANTHER" id="PTHR23057:SF0">
    <property type="entry name" value="JUXTAPOSED WITH ANOTHER ZINC FINGER PROTEIN 1"/>
    <property type="match status" value="1"/>
</dbReference>
<comment type="caution">
    <text evidence="8">The sequence shown here is derived from an EMBL/GenBank/DDBJ whole genome shotgun (WGS) entry which is preliminary data.</text>
</comment>
<feature type="region of interest" description="Disordered" evidence="6">
    <location>
        <begin position="70"/>
        <end position="108"/>
    </location>
</feature>
<protein>
    <recommendedName>
        <fullName evidence="7">C2H2-type domain-containing protein</fullName>
    </recommendedName>
</protein>
<feature type="compositionally biased region" description="Low complexity" evidence="6">
    <location>
        <begin position="85"/>
        <end position="104"/>
    </location>
</feature>
<evidence type="ECO:0000256" key="4">
    <source>
        <dbReference type="ARBA" id="ARBA00022833"/>
    </source>
</evidence>
<evidence type="ECO:0000256" key="3">
    <source>
        <dbReference type="ARBA" id="ARBA00022771"/>
    </source>
</evidence>
<dbReference type="InterPro" id="IPR036236">
    <property type="entry name" value="Znf_C2H2_sf"/>
</dbReference>
<organism evidence="8 9">
    <name type="scientific">Entomortierella chlamydospora</name>
    <dbReference type="NCBI Taxonomy" id="101097"/>
    <lineage>
        <taxon>Eukaryota</taxon>
        <taxon>Fungi</taxon>
        <taxon>Fungi incertae sedis</taxon>
        <taxon>Mucoromycota</taxon>
        <taxon>Mortierellomycotina</taxon>
        <taxon>Mortierellomycetes</taxon>
        <taxon>Mortierellales</taxon>
        <taxon>Mortierellaceae</taxon>
        <taxon>Entomortierella</taxon>
    </lineage>
</organism>
<keyword evidence="3 5" id="KW-0863">Zinc-finger</keyword>
<feature type="compositionally biased region" description="Acidic residues" evidence="6">
    <location>
        <begin position="70"/>
        <end position="84"/>
    </location>
</feature>
<dbReference type="PANTHER" id="PTHR23057">
    <property type="entry name" value="JUXTAPOSED WITH ANOTHER ZINC FINGER PROTEIN 1"/>
    <property type="match status" value="1"/>
</dbReference>
<keyword evidence="4" id="KW-0862">Zinc</keyword>
<dbReference type="InterPro" id="IPR051580">
    <property type="entry name" value="ZnF-Chromatin_assoc"/>
</dbReference>